<keyword evidence="4" id="KW-0804">Transcription</keyword>
<comment type="similarity">
    <text evidence="1">Belongs to the sigma-70 factor family. ECF subfamily.</text>
</comment>
<evidence type="ECO:0000256" key="4">
    <source>
        <dbReference type="ARBA" id="ARBA00023163"/>
    </source>
</evidence>
<dbReference type="InterPro" id="IPR013249">
    <property type="entry name" value="RNA_pol_sigma70_r4_t2"/>
</dbReference>
<dbReference type="GO" id="GO:0006352">
    <property type="term" value="P:DNA-templated transcription initiation"/>
    <property type="evidence" value="ECO:0007669"/>
    <property type="project" value="InterPro"/>
</dbReference>
<feature type="region of interest" description="Disordered" evidence="5">
    <location>
        <begin position="94"/>
        <end position="121"/>
    </location>
</feature>
<name>A0A6J4SNJ9_9ACTN</name>
<accession>A0A6J4SNJ9</accession>
<dbReference type="InterPro" id="IPR014284">
    <property type="entry name" value="RNA_pol_sigma-70_dom"/>
</dbReference>
<dbReference type="GO" id="GO:0003677">
    <property type="term" value="F:DNA binding"/>
    <property type="evidence" value="ECO:0007669"/>
    <property type="project" value="InterPro"/>
</dbReference>
<evidence type="ECO:0000256" key="3">
    <source>
        <dbReference type="ARBA" id="ARBA00023082"/>
    </source>
</evidence>
<dbReference type="InterPro" id="IPR007627">
    <property type="entry name" value="RNA_pol_sigma70_r2"/>
</dbReference>
<evidence type="ECO:0000256" key="2">
    <source>
        <dbReference type="ARBA" id="ARBA00023015"/>
    </source>
</evidence>
<dbReference type="AlphaFoldDB" id="A0A6J4SNJ9"/>
<evidence type="ECO:0000259" key="6">
    <source>
        <dbReference type="Pfam" id="PF04542"/>
    </source>
</evidence>
<dbReference type="InterPro" id="IPR036388">
    <property type="entry name" value="WH-like_DNA-bd_sf"/>
</dbReference>
<dbReference type="EMBL" id="CADCVU010000101">
    <property type="protein sequence ID" value="CAA9499346.1"/>
    <property type="molecule type" value="Genomic_DNA"/>
</dbReference>
<dbReference type="PANTHER" id="PTHR43133">
    <property type="entry name" value="RNA POLYMERASE ECF-TYPE SIGMA FACTO"/>
    <property type="match status" value="1"/>
</dbReference>
<gene>
    <name evidence="8" type="ORF">AVDCRST_MAG45-1200</name>
</gene>
<dbReference type="GO" id="GO:0016987">
    <property type="term" value="F:sigma factor activity"/>
    <property type="evidence" value="ECO:0007669"/>
    <property type="project" value="UniProtKB-KW"/>
</dbReference>
<feature type="compositionally biased region" description="Basic and acidic residues" evidence="5">
    <location>
        <begin position="95"/>
        <end position="111"/>
    </location>
</feature>
<dbReference type="Pfam" id="PF04542">
    <property type="entry name" value="Sigma70_r2"/>
    <property type="match status" value="1"/>
</dbReference>
<dbReference type="InterPro" id="IPR039425">
    <property type="entry name" value="RNA_pol_sigma-70-like"/>
</dbReference>
<evidence type="ECO:0000256" key="5">
    <source>
        <dbReference type="SAM" id="MobiDB-lite"/>
    </source>
</evidence>
<sequence length="192" mass="21505">MENFYAMLNPMNENLSRPRTLESAYRLYSSRAFAAAMRVLRDPTAAEDVVQDVFMSLWRNPSQFDPARGSLPTYISMLARSRALDRWRSQAAHDAAVEREARTHDPRERSSDGGADETVLRHERSTEVMSALETLPDNQREAVLLAFGKGLTAREIARERDIPLGTAKSRIRLGLQKAKESLEAGESLEAAA</sequence>
<protein>
    <submittedName>
        <fullName evidence="8">RNA polymerase sigma-70 factor</fullName>
    </submittedName>
</protein>
<dbReference type="SUPFAM" id="SSF88946">
    <property type="entry name" value="Sigma2 domain of RNA polymerase sigma factors"/>
    <property type="match status" value="1"/>
</dbReference>
<dbReference type="SUPFAM" id="SSF88659">
    <property type="entry name" value="Sigma3 and sigma4 domains of RNA polymerase sigma factors"/>
    <property type="match status" value="1"/>
</dbReference>
<evidence type="ECO:0000256" key="1">
    <source>
        <dbReference type="ARBA" id="ARBA00010641"/>
    </source>
</evidence>
<evidence type="ECO:0000313" key="8">
    <source>
        <dbReference type="EMBL" id="CAA9499346.1"/>
    </source>
</evidence>
<reference evidence="8" key="1">
    <citation type="submission" date="2020-02" db="EMBL/GenBank/DDBJ databases">
        <authorList>
            <person name="Meier V. D."/>
        </authorList>
    </citation>
    <scope>NUCLEOTIDE SEQUENCE</scope>
    <source>
        <strain evidence="8">AVDCRST_MAG45</strain>
    </source>
</reference>
<dbReference type="PANTHER" id="PTHR43133:SF62">
    <property type="entry name" value="RNA POLYMERASE SIGMA FACTOR SIGZ"/>
    <property type="match status" value="1"/>
</dbReference>
<dbReference type="InterPro" id="IPR013324">
    <property type="entry name" value="RNA_pol_sigma_r3/r4-like"/>
</dbReference>
<proteinExistence type="inferred from homology"/>
<keyword evidence="3" id="KW-0731">Sigma factor</keyword>
<dbReference type="Gene3D" id="1.10.10.10">
    <property type="entry name" value="Winged helix-like DNA-binding domain superfamily/Winged helix DNA-binding domain"/>
    <property type="match status" value="1"/>
</dbReference>
<dbReference type="CDD" id="cd06171">
    <property type="entry name" value="Sigma70_r4"/>
    <property type="match status" value="1"/>
</dbReference>
<evidence type="ECO:0000259" key="7">
    <source>
        <dbReference type="Pfam" id="PF08281"/>
    </source>
</evidence>
<feature type="domain" description="RNA polymerase sigma factor 70 region 4 type 2" evidence="7">
    <location>
        <begin position="127"/>
        <end position="177"/>
    </location>
</feature>
<dbReference type="InterPro" id="IPR013325">
    <property type="entry name" value="RNA_pol_sigma_r2"/>
</dbReference>
<feature type="domain" description="RNA polymerase sigma-70 region 2" evidence="6">
    <location>
        <begin position="25"/>
        <end position="91"/>
    </location>
</feature>
<organism evidence="8">
    <name type="scientific">uncultured Solirubrobacterales bacterium</name>
    <dbReference type="NCBI Taxonomy" id="768556"/>
    <lineage>
        <taxon>Bacteria</taxon>
        <taxon>Bacillati</taxon>
        <taxon>Actinomycetota</taxon>
        <taxon>Thermoleophilia</taxon>
        <taxon>Solirubrobacterales</taxon>
        <taxon>environmental samples</taxon>
    </lineage>
</organism>
<keyword evidence="2" id="KW-0805">Transcription regulation</keyword>
<dbReference type="Gene3D" id="1.10.1740.10">
    <property type="match status" value="1"/>
</dbReference>
<dbReference type="Pfam" id="PF08281">
    <property type="entry name" value="Sigma70_r4_2"/>
    <property type="match status" value="1"/>
</dbReference>
<dbReference type="NCBIfam" id="TIGR02937">
    <property type="entry name" value="sigma70-ECF"/>
    <property type="match status" value="1"/>
</dbReference>